<protein>
    <recommendedName>
        <fullName evidence="3">Legume lectin domain-containing protein</fullName>
    </recommendedName>
</protein>
<dbReference type="InterPro" id="IPR050258">
    <property type="entry name" value="Leguminous_Lectin"/>
</dbReference>
<keyword evidence="5" id="KW-1185">Reference proteome</keyword>
<dbReference type="InterPro" id="IPR000985">
    <property type="entry name" value="Lectin_LegA_CS"/>
</dbReference>
<feature type="non-terminal residue" evidence="4">
    <location>
        <position position="1"/>
    </location>
</feature>
<evidence type="ECO:0000313" key="4">
    <source>
        <dbReference type="EMBL" id="MED6129955.1"/>
    </source>
</evidence>
<reference evidence="4 5" key="1">
    <citation type="journal article" date="2023" name="Plants (Basel)">
        <title>Bridging the Gap: Combining Genomics and Transcriptomics Approaches to Understand Stylosanthes scabra, an Orphan Legume from the Brazilian Caatinga.</title>
        <authorList>
            <person name="Ferreira-Neto J.R.C."/>
            <person name="da Silva M.D."/>
            <person name="Binneck E."/>
            <person name="de Melo N.F."/>
            <person name="da Silva R.H."/>
            <person name="de Melo A.L.T.M."/>
            <person name="Pandolfi V."/>
            <person name="Bustamante F.O."/>
            <person name="Brasileiro-Vidal A.C."/>
            <person name="Benko-Iseppon A.M."/>
        </authorList>
    </citation>
    <scope>NUCLEOTIDE SEQUENCE [LARGE SCALE GENOMIC DNA]</scope>
    <source>
        <tissue evidence="4">Leaves</tissue>
    </source>
</reference>
<comment type="caution">
    <text evidence="4">The sequence shown here is derived from an EMBL/GenBank/DDBJ whole genome shotgun (WGS) entry which is preliminary data.</text>
</comment>
<organism evidence="4 5">
    <name type="scientific">Stylosanthes scabra</name>
    <dbReference type="NCBI Taxonomy" id="79078"/>
    <lineage>
        <taxon>Eukaryota</taxon>
        <taxon>Viridiplantae</taxon>
        <taxon>Streptophyta</taxon>
        <taxon>Embryophyta</taxon>
        <taxon>Tracheophyta</taxon>
        <taxon>Spermatophyta</taxon>
        <taxon>Magnoliopsida</taxon>
        <taxon>eudicotyledons</taxon>
        <taxon>Gunneridae</taxon>
        <taxon>Pentapetalae</taxon>
        <taxon>rosids</taxon>
        <taxon>fabids</taxon>
        <taxon>Fabales</taxon>
        <taxon>Fabaceae</taxon>
        <taxon>Papilionoideae</taxon>
        <taxon>50 kb inversion clade</taxon>
        <taxon>dalbergioids sensu lato</taxon>
        <taxon>Dalbergieae</taxon>
        <taxon>Pterocarpus clade</taxon>
        <taxon>Stylosanthes</taxon>
    </lineage>
</organism>
<sequence>WDPSTPHIGINVGSIKSVATVDWQAYSIPSTALGYVSINYVSESKRLGVLLSYPEISNATTSLFATVDLRSVLPEYVRVGFSAATGDVVETHDIYSFGFEAAL</sequence>
<evidence type="ECO:0000256" key="1">
    <source>
        <dbReference type="ARBA" id="ARBA00007606"/>
    </source>
</evidence>
<dbReference type="InterPro" id="IPR001220">
    <property type="entry name" value="Legume_lectin_dom"/>
</dbReference>
<dbReference type="Gene3D" id="2.60.120.200">
    <property type="match status" value="1"/>
</dbReference>
<keyword evidence="2" id="KW-0430">Lectin</keyword>
<feature type="domain" description="Legume lectin" evidence="3">
    <location>
        <begin position="1"/>
        <end position="100"/>
    </location>
</feature>
<dbReference type="Pfam" id="PF00139">
    <property type="entry name" value="Lectin_legB"/>
    <property type="match status" value="1"/>
</dbReference>
<proteinExistence type="inferred from homology"/>
<accession>A0ABU6S0P2</accession>
<dbReference type="SUPFAM" id="SSF49899">
    <property type="entry name" value="Concanavalin A-like lectins/glucanases"/>
    <property type="match status" value="1"/>
</dbReference>
<comment type="similarity">
    <text evidence="1">Belongs to the leguminous lectin family.</text>
</comment>
<evidence type="ECO:0000259" key="3">
    <source>
        <dbReference type="Pfam" id="PF00139"/>
    </source>
</evidence>
<evidence type="ECO:0000256" key="2">
    <source>
        <dbReference type="ARBA" id="ARBA00022734"/>
    </source>
</evidence>
<dbReference type="PANTHER" id="PTHR32401">
    <property type="entry name" value="CONCANAVALIN A-LIKE LECTIN FAMILY PROTEIN"/>
    <property type="match status" value="1"/>
</dbReference>
<dbReference type="PANTHER" id="PTHR32401:SF31">
    <property type="entry name" value="LECTIN 6"/>
    <property type="match status" value="1"/>
</dbReference>
<dbReference type="Proteomes" id="UP001341840">
    <property type="component" value="Unassembled WGS sequence"/>
</dbReference>
<dbReference type="EMBL" id="JASCZI010039019">
    <property type="protein sequence ID" value="MED6129955.1"/>
    <property type="molecule type" value="Genomic_DNA"/>
</dbReference>
<dbReference type="InterPro" id="IPR013320">
    <property type="entry name" value="ConA-like_dom_sf"/>
</dbReference>
<gene>
    <name evidence="4" type="ORF">PIB30_113134</name>
</gene>
<name>A0ABU6S0P2_9FABA</name>
<dbReference type="PROSITE" id="PS00308">
    <property type="entry name" value="LECTIN_LEGUME_ALPHA"/>
    <property type="match status" value="1"/>
</dbReference>
<evidence type="ECO:0000313" key="5">
    <source>
        <dbReference type="Proteomes" id="UP001341840"/>
    </source>
</evidence>